<evidence type="ECO:0000259" key="1">
    <source>
        <dbReference type="Pfam" id="PF14534"/>
    </source>
</evidence>
<dbReference type="RefSeq" id="WP_176763913.1">
    <property type="nucleotide sequence ID" value="NZ_FMYM01000012.1"/>
</dbReference>
<accession>A0A1G6NAA4</accession>
<reference evidence="3" key="1">
    <citation type="submission" date="2016-09" db="EMBL/GenBank/DDBJ databases">
        <authorList>
            <person name="Varghese N."/>
            <person name="Submissions S."/>
        </authorList>
    </citation>
    <scope>NUCLEOTIDE SEQUENCE [LARGE SCALE GENOMIC DNA]</scope>
    <source>
        <strain evidence="3">25nlg</strain>
    </source>
</reference>
<dbReference type="InterPro" id="IPR032710">
    <property type="entry name" value="NTF2-like_dom_sf"/>
</dbReference>
<feature type="domain" description="DUF4440" evidence="1">
    <location>
        <begin position="10"/>
        <end position="106"/>
    </location>
</feature>
<evidence type="ECO:0000313" key="2">
    <source>
        <dbReference type="EMBL" id="SDC64792.1"/>
    </source>
</evidence>
<keyword evidence="3" id="KW-1185">Reference proteome</keyword>
<organism evidence="2 3">
    <name type="scientific">Shouchella lonarensis</name>
    <dbReference type="NCBI Taxonomy" id="1464122"/>
    <lineage>
        <taxon>Bacteria</taxon>
        <taxon>Bacillati</taxon>
        <taxon>Bacillota</taxon>
        <taxon>Bacilli</taxon>
        <taxon>Bacillales</taxon>
        <taxon>Bacillaceae</taxon>
        <taxon>Shouchella</taxon>
    </lineage>
</organism>
<dbReference type="STRING" id="1464122.SAMN05421737_11227"/>
<name>A0A1G6NAA4_9BACI</name>
<dbReference type="Proteomes" id="UP000242662">
    <property type="component" value="Unassembled WGS sequence"/>
</dbReference>
<dbReference type="SUPFAM" id="SSF54427">
    <property type="entry name" value="NTF2-like"/>
    <property type="match status" value="1"/>
</dbReference>
<dbReference type="Gene3D" id="3.10.450.50">
    <property type="match status" value="1"/>
</dbReference>
<dbReference type="EMBL" id="FMYM01000012">
    <property type="protein sequence ID" value="SDC64792.1"/>
    <property type="molecule type" value="Genomic_DNA"/>
</dbReference>
<protein>
    <recommendedName>
        <fullName evidence="1">DUF4440 domain-containing protein</fullName>
    </recommendedName>
</protein>
<evidence type="ECO:0000313" key="3">
    <source>
        <dbReference type="Proteomes" id="UP000242662"/>
    </source>
</evidence>
<proteinExistence type="predicted"/>
<sequence>MNEAALKAHLQSLEEALITNEVRNNPARIKELLAESFFEFGSSGRVFSYEDCVDGLGKADMELSHFAMRLLTAEVAHVTFQTYNKKTQQQALRSSIWQKFNEEWKMVFHQGTKTCD</sequence>
<gene>
    <name evidence="2" type="ORF">SAMN05421737_11227</name>
</gene>
<dbReference type="AlphaFoldDB" id="A0A1G6NAA4"/>
<dbReference type="Pfam" id="PF14534">
    <property type="entry name" value="DUF4440"/>
    <property type="match status" value="1"/>
</dbReference>
<dbReference type="InterPro" id="IPR027843">
    <property type="entry name" value="DUF4440"/>
</dbReference>